<evidence type="ECO:0000256" key="9">
    <source>
        <dbReference type="PROSITE-ProRule" id="PRU00027"/>
    </source>
</evidence>
<dbReference type="SMART" id="SM00614">
    <property type="entry name" value="ZnF_BED"/>
    <property type="match status" value="1"/>
</dbReference>
<dbReference type="SUPFAM" id="SSF57667">
    <property type="entry name" value="beta-beta-alpha zinc fingers"/>
    <property type="match status" value="1"/>
</dbReference>
<feature type="region of interest" description="Disordered" evidence="10">
    <location>
        <begin position="484"/>
        <end position="507"/>
    </location>
</feature>
<keyword evidence="8" id="KW-0539">Nucleus</keyword>
<keyword evidence="6" id="KW-0238">DNA-binding</keyword>
<feature type="domain" description="BED-type" evidence="11">
    <location>
        <begin position="4"/>
        <end position="55"/>
    </location>
</feature>
<dbReference type="InterPro" id="IPR052035">
    <property type="entry name" value="ZnF_BED_domain_contain"/>
</dbReference>
<dbReference type="GO" id="GO:0003677">
    <property type="term" value="F:DNA binding"/>
    <property type="evidence" value="ECO:0007669"/>
    <property type="project" value="UniProtKB-KW"/>
</dbReference>
<evidence type="ECO:0000256" key="7">
    <source>
        <dbReference type="ARBA" id="ARBA00023163"/>
    </source>
</evidence>
<name>A0A6A7G8N7_9CRUS</name>
<keyword evidence="2" id="KW-0479">Metal-binding</keyword>
<dbReference type="GO" id="GO:0009791">
    <property type="term" value="P:post-embryonic development"/>
    <property type="evidence" value="ECO:0007669"/>
    <property type="project" value="UniProtKB-ARBA"/>
</dbReference>
<accession>A0A6A7G8N7</accession>
<dbReference type="InterPro" id="IPR003656">
    <property type="entry name" value="Znf_BED"/>
</dbReference>
<dbReference type="PANTHER" id="PTHR46481">
    <property type="entry name" value="ZINC FINGER BED DOMAIN-CONTAINING PROTEIN 4"/>
    <property type="match status" value="1"/>
</dbReference>
<evidence type="ECO:0000256" key="1">
    <source>
        <dbReference type="ARBA" id="ARBA00004123"/>
    </source>
</evidence>
<dbReference type="Pfam" id="PF05699">
    <property type="entry name" value="Dimer_Tnp_hAT"/>
    <property type="match status" value="1"/>
</dbReference>
<protein>
    <submittedName>
        <fullName evidence="12">Zinc finger BED domain-containing protein 4-like</fullName>
    </submittedName>
</protein>
<dbReference type="InterPro" id="IPR036236">
    <property type="entry name" value="Znf_C2H2_sf"/>
</dbReference>
<feature type="compositionally biased region" description="Polar residues" evidence="10">
    <location>
        <begin position="496"/>
        <end position="507"/>
    </location>
</feature>
<evidence type="ECO:0000256" key="6">
    <source>
        <dbReference type="ARBA" id="ARBA00023125"/>
    </source>
</evidence>
<dbReference type="SUPFAM" id="SSF53098">
    <property type="entry name" value="Ribonuclease H-like"/>
    <property type="match status" value="1"/>
</dbReference>
<reference evidence="12" key="1">
    <citation type="submission" date="2017-11" db="EMBL/GenBank/DDBJ databases">
        <title>The sensing device of the deep-sea amphipod.</title>
        <authorList>
            <person name="Kobayashi H."/>
            <person name="Nagahama T."/>
            <person name="Arai W."/>
            <person name="Sasagawa Y."/>
            <person name="Umeda M."/>
            <person name="Hayashi T."/>
            <person name="Nikaido I."/>
            <person name="Watanabe H."/>
            <person name="Oguri K."/>
            <person name="Kitazato H."/>
            <person name="Fujioka K."/>
            <person name="Kido Y."/>
            <person name="Takami H."/>
        </authorList>
    </citation>
    <scope>NUCLEOTIDE SEQUENCE</scope>
    <source>
        <tissue evidence="12">Whole body</tissue>
    </source>
</reference>
<evidence type="ECO:0000256" key="2">
    <source>
        <dbReference type="ARBA" id="ARBA00022723"/>
    </source>
</evidence>
<dbReference type="GO" id="GO:0046983">
    <property type="term" value="F:protein dimerization activity"/>
    <property type="evidence" value="ECO:0007669"/>
    <property type="project" value="InterPro"/>
</dbReference>
<feature type="compositionally biased region" description="Basic and acidic residues" evidence="10">
    <location>
        <begin position="486"/>
        <end position="495"/>
    </location>
</feature>
<dbReference type="GO" id="GO:0008270">
    <property type="term" value="F:zinc ion binding"/>
    <property type="evidence" value="ECO:0007669"/>
    <property type="project" value="UniProtKB-KW"/>
</dbReference>
<comment type="subcellular location">
    <subcellularLocation>
        <location evidence="1">Nucleus</location>
    </subcellularLocation>
</comment>
<evidence type="ECO:0000256" key="3">
    <source>
        <dbReference type="ARBA" id="ARBA00022771"/>
    </source>
</evidence>
<dbReference type="InterPro" id="IPR012337">
    <property type="entry name" value="RNaseH-like_sf"/>
</dbReference>
<dbReference type="PANTHER" id="PTHR46481:SF10">
    <property type="entry name" value="ZINC FINGER BED DOMAIN-CONTAINING PROTEIN 39"/>
    <property type="match status" value="1"/>
</dbReference>
<dbReference type="Pfam" id="PF02892">
    <property type="entry name" value="zf-BED"/>
    <property type="match status" value="1"/>
</dbReference>
<evidence type="ECO:0000256" key="10">
    <source>
        <dbReference type="SAM" id="MobiDB-lite"/>
    </source>
</evidence>
<evidence type="ECO:0000256" key="4">
    <source>
        <dbReference type="ARBA" id="ARBA00022833"/>
    </source>
</evidence>
<dbReference type="GO" id="GO:0005634">
    <property type="term" value="C:nucleus"/>
    <property type="evidence" value="ECO:0007669"/>
    <property type="project" value="UniProtKB-SubCell"/>
</dbReference>
<evidence type="ECO:0000313" key="12">
    <source>
        <dbReference type="EMBL" id="LAC26423.1"/>
    </source>
</evidence>
<dbReference type="InterPro" id="IPR008906">
    <property type="entry name" value="HATC_C_dom"/>
</dbReference>
<dbReference type="EMBL" id="IACT01007305">
    <property type="protein sequence ID" value="LAC26423.1"/>
    <property type="molecule type" value="mRNA"/>
</dbReference>
<evidence type="ECO:0000256" key="8">
    <source>
        <dbReference type="ARBA" id="ARBA00023242"/>
    </source>
</evidence>
<dbReference type="AlphaFoldDB" id="A0A6A7G8N7"/>
<organism evidence="12">
    <name type="scientific">Hirondellea gigas</name>
    <dbReference type="NCBI Taxonomy" id="1518452"/>
    <lineage>
        <taxon>Eukaryota</taxon>
        <taxon>Metazoa</taxon>
        <taxon>Ecdysozoa</taxon>
        <taxon>Arthropoda</taxon>
        <taxon>Crustacea</taxon>
        <taxon>Multicrustacea</taxon>
        <taxon>Malacostraca</taxon>
        <taxon>Eumalacostraca</taxon>
        <taxon>Peracarida</taxon>
        <taxon>Amphipoda</taxon>
        <taxon>Amphilochidea</taxon>
        <taxon>Lysianassida</taxon>
        <taxon>Lysianassidira</taxon>
        <taxon>Lysianassoidea</taxon>
        <taxon>Lysianassidae</taxon>
        <taxon>Hirondellea</taxon>
    </lineage>
</organism>
<keyword evidence="3 9" id="KW-0863">Zinc-finger</keyword>
<evidence type="ECO:0000259" key="11">
    <source>
        <dbReference type="PROSITE" id="PS50808"/>
    </source>
</evidence>
<dbReference type="PROSITE" id="PS50808">
    <property type="entry name" value="ZF_BED"/>
    <property type="match status" value="1"/>
</dbReference>
<keyword evidence="7" id="KW-0804">Transcription</keyword>
<sequence>MAPQYFSAVWDYFILLGTERAKCLLCEKCYSRKGRSTTSLKNHLRSMHNNQYKEMINSKNESEEKLKTTIPLEVKNSNVKQITKSRFEGAKVSEVNPNSLDYRICEMLIVDDLPVSHVQNLGFLRLMAKTTPLYRVKSCQFYSNVIYHVIYKSVAKEILKIVYSIKECKVSFTVDSWFNRTVGVSLLILTCHAINNEFERTNLVLSVETLQGENLNCEYISEKFDAMIMKWGLRNDDVHCVMRVAGADDAALCISGAHNIDYNLHTLQSIVLSGLASQKGLSAIISKCRTIANHFTNLTAAEDLKKIQDSMQLPQLEVIQDEPTSWRSTLYMLQRMHSLKETLHLYAAKAEISLLNNTEWKVFLDCVNLLKPFDEIKDRMSETTSSISHVIPFTTSLNKSLQCIDDGLVVNEKNDSEEGVRSMKEKLQTELADRLAILESSEMYTIATLLDPKYKLDYFSSQRVKDHVQLTIARLHDEVTEAAEEQSLKRKRDEFSQNNSTGTGSSFEFSATDHLEVLLSTNSDEDDEALDKRKSITNIENYLNEERLDENSDSLSWWKEKQKEYPMLSRLARQYLACPSNSVSSEQLNYPKVFYDEKKNRRKLDEVEKLLFLKCNLPIIKFKYK</sequence>
<proteinExistence type="evidence at transcript level"/>
<keyword evidence="5" id="KW-0805">Transcription regulation</keyword>
<evidence type="ECO:0000256" key="5">
    <source>
        <dbReference type="ARBA" id="ARBA00023015"/>
    </source>
</evidence>
<keyword evidence="4" id="KW-0862">Zinc</keyword>